<dbReference type="eggNOG" id="COG2369">
    <property type="taxonomic scope" value="Bacteria"/>
</dbReference>
<organism evidence="3 4">
    <name type="scientific">Candidatus Jettenia caeni</name>
    <dbReference type="NCBI Taxonomy" id="247490"/>
    <lineage>
        <taxon>Bacteria</taxon>
        <taxon>Pseudomonadati</taxon>
        <taxon>Planctomycetota</taxon>
        <taxon>Candidatus Brocadiia</taxon>
        <taxon>Candidatus Brocadiales</taxon>
        <taxon>Candidatus Brocadiaceae</taxon>
        <taxon>Candidatus Jettenia</taxon>
    </lineage>
</organism>
<dbReference type="InterPro" id="IPR006528">
    <property type="entry name" value="Phage_head_morphogenesis_dom"/>
</dbReference>
<name>I3ILR5_9BACT</name>
<dbReference type="AlphaFoldDB" id="I3ILR5"/>
<comment type="caution">
    <text evidence="3">The sequence shown here is derived from an EMBL/GenBank/DDBJ whole genome shotgun (WGS) entry which is preliminary data.</text>
</comment>
<evidence type="ECO:0000313" key="4">
    <source>
        <dbReference type="Proteomes" id="UP000002985"/>
    </source>
</evidence>
<feature type="domain" description="Phage head morphogenesis" evidence="1">
    <location>
        <begin position="52"/>
        <end position="165"/>
    </location>
</feature>
<reference evidence="3 4" key="1">
    <citation type="journal article" date="2012" name="FEBS Lett.">
        <title>Anammox organism KSU-1 expresses a NirK-type copper-containing nitrite reductase instead of a NirS-type with cytochrome cd1.</title>
        <authorList>
            <person name="Hira D."/>
            <person name="Toh H."/>
            <person name="Migita C.T."/>
            <person name="Okubo H."/>
            <person name="Nishiyama T."/>
            <person name="Hattori M."/>
            <person name="Furukawa K."/>
            <person name="Fujii T."/>
        </authorList>
    </citation>
    <scope>NUCLEOTIDE SEQUENCE [LARGE SCALE GENOMIC DNA]</scope>
</reference>
<evidence type="ECO:0000313" key="3">
    <source>
        <dbReference type="EMBL" id="GAB62660.1"/>
    </source>
</evidence>
<sequence length="410" mass="47028">MINLEPLPMESAIQFWLDKYLLSPGEYAQLSDEAKIRAFAVSGIAKGEELETVFNALQRALEKGTTFEDFKRDARAVFERRGWTGKAAWRLETIFRTNVQTAYSVGRYKEMMAVAKDRPYWQYSAVNDSRTRPTHWEMNGKIFPYGHPFWNTWYPPNGFNCRCGVVTLSQDDIDSENLPVETEDPTGGLVEPIDPVTGNKLPARSLVPDQGFDHNPGKSIWGGIVPKESKSGFTDKGINTYTDYGQRKMENLRKKDYFRYGNEDIVPQGLAEMDYYKKFISEFSPETVKQGIYHDKAGETLVISLDLFTDIRGKLKIKKKGREQYVKLLARTIQNPYEIWLVPMMENKSGRIVLRRRYIRGFSTGPDNKMTGFTAFEYGSDGWTGVTAFQPDDFEYANKLRNGVLIFKDT</sequence>
<accession>I3ILR5</accession>
<gene>
    <name evidence="3" type="ORF">KSU1_C1064</name>
</gene>
<feature type="domain" description="Phage-Barnase-EndoU-ColicinE5/D-RelE like nuclease 2" evidence="2">
    <location>
        <begin position="278"/>
        <end position="408"/>
    </location>
</feature>
<dbReference type="NCBIfam" id="TIGR01641">
    <property type="entry name" value="phageSPP1_gp7"/>
    <property type="match status" value="1"/>
</dbReference>
<keyword evidence="4" id="KW-1185">Reference proteome</keyword>
<evidence type="ECO:0000259" key="1">
    <source>
        <dbReference type="Pfam" id="PF04233"/>
    </source>
</evidence>
<protein>
    <submittedName>
        <fullName evidence="3">Phage head morphogenesis protein</fullName>
    </submittedName>
</protein>
<dbReference type="STRING" id="247490.KSU1_C1064"/>
<dbReference type="InterPro" id="IPR041110">
    <property type="entry name" value="PBECR2"/>
</dbReference>
<dbReference type="Pfam" id="PF18810">
    <property type="entry name" value="PBECR2"/>
    <property type="match status" value="1"/>
</dbReference>
<dbReference type="Proteomes" id="UP000002985">
    <property type="component" value="Unassembled WGS sequence"/>
</dbReference>
<dbReference type="OrthoDB" id="9813502at2"/>
<proteinExistence type="predicted"/>
<dbReference type="EMBL" id="BAFH01000003">
    <property type="protein sequence ID" value="GAB62660.1"/>
    <property type="molecule type" value="Genomic_DNA"/>
</dbReference>
<dbReference type="Pfam" id="PF04233">
    <property type="entry name" value="Phage_Mu_F"/>
    <property type="match status" value="1"/>
</dbReference>
<evidence type="ECO:0000259" key="2">
    <source>
        <dbReference type="Pfam" id="PF18810"/>
    </source>
</evidence>